<dbReference type="SUPFAM" id="SSF56281">
    <property type="entry name" value="Metallo-hydrolase/oxidoreductase"/>
    <property type="match status" value="1"/>
</dbReference>
<organism evidence="6 7">
    <name type="scientific">Amphibalanus amphitrite</name>
    <name type="common">Striped barnacle</name>
    <name type="synonym">Balanus amphitrite</name>
    <dbReference type="NCBI Taxonomy" id="1232801"/>
    <lineage>
        <taxon>Eukaryota</taxon>
        <taxon>Metazoa</taxon>
        <taxon>Ecdysozoa</taxon>
        <taxon>Arthropoda</taxon>
        <taxon>Crustacea</taxon>
        <taxon>Multicrustacea</taxon>
        <taxon>Cirripedia</taxon>
        <taxon>Thoracica</taxon>
        <taxon>Thoracicalcarea</taxon>
        <taxon>Balanomorpha</taxon>
        <taxon>Balanoidea</taxon>
        <taxon>Balanidae</taxon>
        <taxon>Amphibalaninae</taxon>
        <taxon>Amphibalanus</taxon>
    </lineage>
</organism>
<dbReference type="EMBL" id="VIIS01001392">
    <property type="protein sequence ID" value="KAF0299154.1"/>
    <property type="molecule type" value="Genomic_DNA"/>
</dbReference>
<accession>A0A6A4W5W2</accession>
<evidence type="ECO:0000313" key="7">
    <source>
        <dbReference type="Proteomes" id="UP000440578"/>
    </source>
</evidence>
<dbReference type="PANTHER" id="PTHR23240">
    <property type="entry name" value="DNA CROSS-LINK REPAIR PROTEIN PSO2/SNM1-RELATED"/>
    <property type="match status" value="1"/>
</dbReference>
<evidence type="ECO:0000256" key="2">
    <source>
        <dbReference type="ARBA" id="ARBA00022801"/>
    </source>
</evidence>
<dbReference type="Proteomes" id="UP000440578">
    <property type="component" value="Unassembled WGS sequence"/>
</dbReference>
<feature type="compositionally biased region" description="Basic and acidic residues" evidence="4">
    <location>
        <begin position="384"/>
        <end position="399"/>
    </location>
</feature>
<dbReference type="Pfam" id="PF12706">
    <property type="entry name" value="Lactamase_B_2"/>
    <property type="match status" value="1"/>
</dbReference>
<dbReference type="GO" id="GO:0000723">
    <property type="term" value="P:telomere maintenance"/>
    <property type="evidence" value="ECO:0007669"/>
    <property type="project" value="TreeGrafter"/>
</dbReference>
<sequence length="435" mass="48632">MPERECFGGLLTGYPEVAVDRFDGRCLNASYFLLSHLHSDHMRGLDSAELRSVLQSQPQPRLLLSRQSAALLTSWPRYAALAPHLCPLEVGVPRQLTDRLVVTALPAAHCPGSVMFLLEGGAGGNVLYTGDFRLDGHQLADMKALHDADGHPKPIQALYVDTTFCVPQRRELPTRSRSAESVLRLVTEWLDRAPDNRVNLDCKARYGYEHIFRRLHEATGMRVHVDAEKIQLYERLPDIARCVTPCASETRLHSCRPGSTCLRDGSGGPLRSITLSTMFFFMNQAVDCLEYHLGGERYRVLYSFHASLGQVREMVSYLRPARVVPCVVPPNSSLESVVALLGVASEPRLELQSSRLPTARATHWERRPSEVLQPHRQHTGQRQPPKEIKRIRPKVESPGRRQGHQRSPQSAVGAPEERAGAADTRPAWKSPFDSD</sequence>
<keyword evidence="3" id="KW-0269">Exonuclease</keyword>
<evidence type="ECO:0000256" key="4">
    <source>
        <dbReference type="SAM" id="MobiDB-lite"/>
    </source>
</evidence>
<keyword evidence="7" id="KW-1185">Reference proteome</keyword>
<evidence type="ECO:0000256" key="3">
    <source>
        <dbReference type="ARBA" id="ARBA00022839"/>
    </source>
</evidence>
<evidence type="ECO:0000259" key="5">
    <source>
        <dbReference type="Pfam" id="PF12706"/>
    </source>
</evidence>
<dbReference type="Gene3D" id="3.40.50.12650">
    <property type="match status" value="1"/>
</dbReference>
<keyword evidence="1" id="KW-0540">Nuclease</keyword>
<dbReference type="PANTHER" id="PTHR23240:SF8">
    <property type="entry name" value="PROTEIN ARTEMIS"/>
    <property type="match status" value="1"/>
</dbReference>
<protein>
    <submittedName>
        <fullName evidence="6">Protein artemis</fullName>
    </submittedName>
</protein>
<dbReference type="OrthoDB" id="262529at2759"/>
<feature type="domain" description="Metallo-beta-lactamase" evidence="5">
    <location>
        <begin position="33"/>
        <end position="138"/>
    </location>
</feature>
<dbReference type="GO" id="GO:0003684">
    <property type="term" value="F:damaged DNA binding"/>
    <property type="evidence" value="ECO:0007669"/>
    <property type="project" value="TreeGrafter"/>
</dbReference>
<gene>
    <name evidence="6" type="primary">Dclre1c_1</name>
    <name evidence="6" type="ORF">FJT64_003604</name>
</gene>
<comment type="caution">
    <text evidence="6">The sequence shown here is derived from an EMBL/GenBank/DDBJ whole genome shotgun (WGS) entry which is preliminary data.</text>
</comment>
<dbReference type="InterPro" id="IPR001279">
    <property type="entry name" value="Metallo-B-lactamas"/>
</dbReference>
<dbReference type="GO" id="GO:0035312">
    <property type="term" value="F:5'-3' DNA exonuclease activity"/>
    <property type="evidence" value="ECO:0007669"/>
    <property type="project" value="TreeGrafter"/>
</dbReference>
<name>A0A6A4W5W2_AMPAM</name>
<dbReference type="GO" id="GO:0031123">
    <property type="term" value="P:RNA 3'-end processing"/>
    <property type="evidence" value="ECO:0007669"/>
    <property type="project" value="UniProtKB-ARBA"/>
</dbReference>
<feature type="region of interest" description="Disordered" evidence="4">
    <location>
        <begin position="351"/>
        <end position="435"/>
    </location>
</feature>
<reference evidence="6 7" key="1">
    <citation type="submission" date="2019-07" db="EMBL/GenBank/DDBJ databases">
        <title>Draft genome assembly of a fouling barnacle, Amphibalanus amphitrite (Darwin, 1854): The first reference genome for Thecostraca.</title>
        <authorList>
            <person name="Kim W."/>
        </authorList>
    </citation>
    <scope>NUCLEOTIDE SEQUENCE [LARGE SCALE GENOMIC DNA]</scope>
    <source>
        <strain evidence="6">SNU_AA5</strain>
        <tissue evidence="6">Soma without cirri and trophi</tissue>
    </source>
</reference>
<dbReference type="GO" id="GO:0036297">
    <property type="term" value="P:interstrand cross-link repair"/>
    <property type="evidence" value="ECO:0007669"/>
    <property type="project" value="TreeGrafter"/>
</dbReference>
<dbReference type="AlphaFoldDB" id="A0A6A4W5W2"/>
<dbReference type="InterPro" id="IPR036866">
    <property type="entry name" value="RibonucZ/Hydroxyglut_hydro"/>
</dbReference>
<keyword evidence="2" id="KW-0378">Hydrolase</keyword>
<dbReference type="GO" id="GO:0006303">
    <property type="term" value="P:double-strand break repair via nonhomologous end joining"/>
    <property type="evidence" value="ECO:0007669"/>
    <property type="project" value="TreeGrafter"/>
</dbReference>
<evidence type="ECO:0000256" key="1">
    <source>
        <dbReference type="ARBA" id="ARBA00022722"/>
    </source>
</evidence>
<proteinExistence type="predicted"/>
<evidence type="ECO:0000313" key="6">
    <source>
        <dbReference type="EMBL" id="KAF0299154.1"/>
    </source>
</evidence>
<dbReference type="Gene3D" id="3.60.15.10">
    <property type="entry name" value="Ribonuclease Z/Hydroxyacylglutathione hydrolase-like"/>
    <property type="match status" value="1"/>
</dbReference>